<dbReference type="GO" id="GO:0046872">
    <property type="term" value="F:metal ion binding"/>
    <property type="evidence" value="ECO:0007669"/>
    <property type="project" value="UniProtKB-KW"/>
</dbReference>
<accession>A0A062U7I6</accession>
<dbReference type="RefSeq" id="WP_034797370.1">
    <property type="nucleotide sequence ID" value="NZ_AWFF01000048.1"/>
</dbReference>
<dbReference type="EMBL" id="AWFF01000048">
    <property type="protein sequence ID" value="KCZ53678.1"/>
    <property type="molecule type" value="Genomic_DNA"/>
</dbReference>
<dbReference type="Proteomes" id="UP000027037">
    <property type="component" value="Unassembled WGS sequence"/>
</dbReference>
<comment type="similarity">
    <text evidence="1">Belongs to the Gfa family.</text>
</comment>
<evidence type="ECO:0000313" key="6">
    <source>
        <dbReference type="EMBL" id="KCZ53678.1"/>
    </source>
</evidence>
<reference evidence="6 7" key="1">
    <citation type="journal article" date="2014" name="Antonie Van Leeuwenhoek">
        <title>Hyphomonas beringensis sp. nov. and Hyphomonas chukchiensis sp. nov., isolated from surface seawater of the Bering Sea and Chukchi Sea.</title>
        <authorList>
            <person name="Li C."/>
            <person name="Lai Q."/>
            <person name="Li G."/>
            <person name="Dong C."/>
            <person name="Wang J."/>
            <person name="Liao Y."/>
            <person name="Shao Z."/>
        </authorList>
    </citation>
    <scope>NUCLEOTIDE SEQUENCE [LARGE SCALE GENOMIC DNA]</scope>
    <source>
        <strain evidence="6 7">25B14_1</strain>
    </source>
</reference>
<dbReference type="OrthoDB" id="9807246at2"/>
<keyword evidence="4" id="KW-0456">Lyase</keyword>
<dbReference type="Pfam" id="PF04828">
    <property type="entry name" value="GFA"/>
    <property type="match status" value="1"/>
</dbReference>
<evidence type="ECO:0000256" key="2">
    <source>
        <dbReference type="ARBA" id="ARBA00022723"/>
    </source>
</evidence>
<evidence type="ECO:0000256" key="1">
    <source>
        <dbReference type="ARBA" id="ARBA00005495"/>
    </source>
</evidence>
<keyword evidence="7" id="KW-1185">Reference proteome</keyword>
<evidence type="ECO:0000259" key="5">
    <source>
        <dbReference type="PROSITE" id="PS51891"/>
    </source>
</evidence>
<protein>
    <recommendedName>
        <fullName evidence="5">CENP-V/GFA domain-containing protein</fullName>
    </recommendedName>
</protein>
<evidence type="ECO:0000313" key="7">
    <source>
        <dbReference type="Proteomes" id="UP000027037"/>
    </source>
</evidence>
<comment type="caution">
    <text evidence="6">The sequence shown here is derived from an EMBL/GenBank/DDBJ whole genome shotgun (WGS) entry which is preliminary data.</text>
</comment>
<dbReference type="PROSITE" id="PS51891">
    <property type="entry name" value="CENP_V_GFA"/>
    <property type="match status" value="1"/>
</dbReference>
<dbReference type="InterPro" id="IPR011057">
    <property type="entry name" value="Mss4-like_sf"/>
</dbReference>
<dbReference type="SUPFAM" id="SSF51316">
    <property type="entry name" value="Mss4-like"/>
    <property type="match status" value="1"/>
</dbReference>
<name>A0A062U7I6_9PROT</name>
<keyword evidence="2" id="KW-0479">Metal-binding</keyword>
<evidence type="ECO:0000256" key="4">
    <source>
        <dbReference type="ARBA" id="ARBA00023239"/>
    </source>
</evidence>
<dbReference type="eggNOG" id="COG3791">
    <property type="taxonomic scope" value="Bacteria"/>
</dbReference>
<dbReference type="STRING" id="1280946.HY29_16530"/>
<dbReference type="PANTHER" id="PTHR33337">
    <property type="entry name" value="GFA DOMAIN-CONTAINING PROTEIN"/>
    <property type="match status" value="1"/>
</dbReference>
<evidence type="ECO:0000256" key="3">
    <source>
        <dbReference type="ARBA" id="ARBA00022833"/>
    </source>
</evidence>
<proteinExistence type="inferred from homology"/>
<dbReference type="GO" id="GO:0016846">
    <property type="term" value="F:carbon-sulfur lyase activity"/>
    <property type="evidence" value="ECO:0007669"/>
    <property type="project" value="InterPro"/>
</dbReference>
<sequence length="133" mass="14194">MEARCSCGGLRVLIAEDVTPAVVACHCIACQRRSGSPFGIGAYFPMSALTISGESKAWTRTGDSGGAFTTHFCPTCGSSVYWTTEKHADAAGVAVGAIADPHFPGPIRSVWEETRHDWVEIPTALQHFPRGRS</sequence>
<feature type="domain" description="CENP-V/GFA" evidence="5">
    <location>
        <begin position="1"/>
        <end position="112"/>
    </location>
</feature>
<dbReference type="InterPro" id="IPR006913">
    <property type="entry name" value="CENP-V/GFA"/>
</dbReference>
<keyword evidence="3" id="KW-0862">Zinc</keyword>
<dbReference type="AlphaFoldDB" id="A0A062U7I6"/>
<dbReference type="Gene3D" id="3.90.1590.10">
    <property type="entry name" value="glutathione-dependent formaldehyde- activating enzyme (gfa)"/>
    <property type="match status" value="1"/>
</dbReference>
<gene>
    <name evidence="6" type="ORF">HY29_16530</name>
</gene>
<dbReference type="PATRIC" id="fig|1280946.3.peg.2467"/>
<dbReference type="PANTHER" id="PTHR33337:SF40">
    <property type="entry name" value="CENP-V_GFA DOMAIN-CONTAINING PROTEIN-RELATED"/>
    <property type="match status" value="1"/>
</dbReference>
<organism evidence="6 7">
    <name type="scientific">Hyphomonas beringensis</name>
    <dbReference type="NCBI Taxonomy" id="1280946"/>
    <lineage>
        <taxon>Bacteria</taxon>
        <taxon>Pseudomonadati</taxon>
        <taxon>Pseudomonadota</taxon>
        <taxon>Alphaproteobacteria</taxon>
        <taxon>Hyphomonadales</taxon>
        <taxon>Hyphomonadaceae</taxon>
        <taxon>Hyphomonas</taxon>
    </lineage>
</organism>